<keyword evidence="11 14" id="KW-1015">Disulfide bond</keyword>
<evidence type="ECO:0000256" key="4">
    <source>
        <dbReference type="ARBA" id="ARBA00022475"/>
    </source>
</evidence>
<feature type="topological domain" description="Periplasmic" evidence="14">
    <location>
        <begin position="91"/>
        <end position="145"/>
    </location>
</feature>
<feature type="topological domain" description="Cytoplasmic" evidence="14">
    <location>
        <begin position="1"/>
        <end position="14"/>
    </location>
</feature>
<evidence type="ECO:0000256" key="8">
    <source>
        <dbReference type="ARBA" id="ARBA00022989"/>
    </source>
</evidence>
<evidence type="ECO:0000256" key="5">
    <source>
        <dbReference type="ARBA" id="ARBA00022519"/>
    </source>
</evidence>
<keyword evidence="9 14" id="KW-0560">Oxidoreductase</keyword>
<dbReference type="Gene3D" id="1.20.1550.10">
    <property type="entry name" value="DsbB-like"/>
    <property type="match status" value="1"/>
</dbReference>
<keyword evidence="17" id="KW-1185">Reference proteome</keyword>
<sequence>MIQIIGSWPEKRWPWLLLGASALALELCALFFQYGMDLAPCIMCIYERVAMLGVLLTGFITAIAPQYLWLRLTGFAAWLVSGVWGLLLAWEHVQLQINPSPFNTCDFEPNFPSWLQLHHWLPVFFEATGDCGEIAWSFLGWSMPQWLVVSFVIYTLLAVVVLACWGISRLKANS</sequence>
<evidence type="ECO:0000256" key="15">
    <source>
        <dbReference type="SAM" id="Phobius"/>
    </source>
</evidence>
<feature type="disulfide bond" description="Redox-active" evidence="14">
    <location>
        <begin position="41"/>
        <end position="44"/>
    </location>
</feature>
<dbReference type="NCBIfam" id="NF002485">
    <property type="entry name" value="PRK01749.1"/>
    <property type="match status" value="1"/>
</dbReference>
<dbReference type="HAMAP" id="MF_00286">
    <property type="entry name" value="DsbB"/>
    <property type="match status" value="1"/>
</dbReference>
<evidence type="ECO:0000256" key="9">
    <source>
        <dbReference type="ARBA" id="ARBA00023002"/>
    </source>
</evidence>
<evidence type="ECO:0000256" key="1">
    <source>
        <dbReference type="ARBA" id="ARBA00004429"/>
    </source>
</evidence>
<name>A0ABW4XHG1_9GAMM</name>
<dbReference type="PANTHER" id="PTHR36570:SF2">
    <property type="entry name" value="DISULFIDE BOND FORMATION PROTEIN B"/>
    <property type="match status" value="1"/>
</dbReference>
<evidence type="ECO:0000256" key="13">
    <source>
        <dbReference type="ARBA" id="ARBA00023284"/>
    </source>
</evidence>
<keyword evidence="10 14" id="KW-0472">Membrane</keyword>
<evidence type="ECO:0000256" key="14">
    <source>
        <dbReference type="HAMAP-Rule" id="MF_00286"/>
    </source>
</evidence>
<keyword evidence="6 14" id="KW-0812">Transmembrane</keyword>
<feature type="transmembrane region" description="Helical" evidence="15">
    <location>
        <begin position="69"/>
        <end position="90"/>
    </location>
</feature>
<accession>A0ABW4XHG1</accession>
<evidence type="ECO:0000256" key="6">
    <source>
        <dbReference type="ARBA" id="ARBA00022692"/>
    </source>
</evidence>
<keyword evidence="7 14" id="KW-0249">Electron transport</keyword>
<evidence type="ECO:0000256" key="2">
    <source>
        <dbReference type="ARBA" id="ARBA00008823"/>
    </source>
</evidence>
<dbReference type="InterPro" id="IPR023380">
    <property type="entry name" value="DsbB-like_sf"/>
</dbReference>
<evidence type="ECO:0000313" key="16">
    <source>
        <dbReference type="EMBL" id="MFD2094479.1"/>
    </source>
</evidence>
<evidence type="ECO:0000313" key="17">
    <source>
        <dbReference type="Proteomes" id="UP001597380"/>
    </source>
</evidence>
<evidence type="ECO:0000256" key="12">
    <source>
        <dbReference type="ARBA" id="ARBA00023186"/>
    </source>
</evidence>
<protein>
    <recommendedName>
        <fullName evidence="14">Disulfide bond formation protein B</fullName>
    </recommendedName>
    <alternativeName>
        <fullName evidence="14">Disulfide oxidoreductase</fullName>
    </alternativeName>
</protein>
<comment type="subcellular location">
    <subcellularLocation>
        <location evidence="1">Cell inner membrane</location>
        <topology evidence="1">Multi-pass membrane protein</topology>
    </subcellularLocation>
    <subcellularLocation>
        <location evidence="14">Cell membrane</location>
        <topology evidence="14">Multi-pass membrane protein</topology>
    </subcellularLocation>
</comment>
<dbReference type="SUPFAM" id="SSF158442">
    <property type="entry name" value="DsbB-like"/>
    <property type="match status" value="1"/>
</dbReference>
<feature type="transmembrane region" description="Helical" evidence="15">
    <location>
        <begin position="12"/>
        <end position="32"/>
    </location>
</feature>
<keyword evidence="3 14" id="KW-0813">Transport</keyword>
<keyword evidence="12 14" id="KW-0143">Chaperone</keyword>
<keyword evidence="8 14" id="KW-1133">Transmembrane helix</keyword>
<dbReference type="EMBL" id="JBHUHT010000003">
    <property type="protein sequence ID" value="MFD2094479.1"/>
    <property type="molecule type" value="Genomic_DNA"/>
</dbReference>
<evidence type="ECO:0000256" key="7">
    <source>
        <dbReference type="ARBA" id="ARBA00022982"/>
    </source>
</evidence>
<feature type="transmembrane region" description="Helical" evidence="15">
    <location>
        <begin position="146"/>
        <end position="168"/>
    </location>
</feature>
<keyword evidence="5" id="KW-0997">Cell inner membrane</keyword>
<reference evidence="17" key="1">
    <citation type="journal article" date="2019" name="Int. J. Syst. Evol. Microbiol.">
        <title>The Global Catalogue of Microorganisms (GCM) 10K type strain sequencing project: providing services to taxonomists for standard genome sequencing and annotation.</title>
        <authorList>
            <consortium name="The Broad Institute Genomics Platform"/>
            <consortium name="The Broad Institute Genome Sequencing Center for Infectious Disease"/>
            <person name="Wu L."/>
            <person name="Ma J."/>
        </authorList>
    </citation>
    <scope>NUCLEOTIDE SEQUENCE [LARGE SCALE GENOMIC DNA]</scope>
    <source>
        <strain evidence="17">CGMCC 1.10992</strain>
    </source>
</reference>
<evidence type="ECO:0000256" key="3">
    <source>
        <dbReference type="ARBA" id="ARBA00022448"/>
    </source>
</evidence>
<dbReference type="RefSeq" id="WP_345337682.1">
    <property type="nucleotide sequence ID" value="NZ_BAABLI010000003.1"/>
</dbReference>
<keyword evidence="13 14" id="KW-0676">Redox-active center</keyword>
<feature type="transmembrane region" description="Helical" evidence="15">
    <location>
        <begin position="44"/>
        <end position="63"/>
    </location>
</feature>
<dbReference type="GO" id="GO:0016491">
    <property type="term" value="F:oxidoreductase activity"/>
    <property type="evidence" value="ECO:0007669"/>
    <property type="project" value="UniProtKB-KW"/>
</dbReference>
<comment type="caution">
    <text evidence="14">Lacks conserved residue(s) required for the propagation of feature annotation.</text>
</comment>
<dbReference type="InterPro" id="IPR050183">
    <property type="entry name" value="DsbB"/>
</dbReference>
<gene>
    <name evidence="14 16" type="primary">dsbB</name>
    <name evidence="16" type="ORF">ACFSJ3_00650</name>
</gene>
<feature type="disulfide bond" description="Redox-active" evidence="14">
    <location>
        <begin position="105"/>
        <end position="131"/>
    </location>
</feature>
<dbReference type="InterPro" id="IPR003752">
    <property type="entry name" value="DiS_bond_form_DsbB/BdbC"/>
</dbReference>
<comment type="similarity">
    <text evidence="2 14">Belongs to the DsbB family.</text>
</comment>
<proteinExistence type="inferred from homology"/>
<feature type="topological domain" description="Cytoplasmic" evidence="14">
    <location>
        <begin position="165"/>
        <end position="174"/>
    </location>
</feature>
<dbReference type="Pfam" id="PF02600">
    <property type="entry name" value="DsbB"/>
    <property type="match status" value="1"/>
</dbReference>
<dbReference type="PANTHER" id="PTHR36570">
    <property type="entry name" value="DISULFIDE BOND FORMATION PROTEIN B"/>
    <property type="match status" value="1"/>
</dbReference>
<dbReference type="Proteomes" id="UP001597380">
    <property type="component" value="Unassembled WGS sequence"/>
</dbReference>
<keyword evidence="4 14" id="KW-1003">Cell membrane</keyword>
<comment type="function">
    <text evidence="14">Required for disulfide bond formation in some periplasmic proteins. Acts by oxidizing the DsbA protein.</text>
</comment>
<feature type="topological domain" description="Periplasmic" evidence="14">
    <location>
        <begin position="32"/>
        <end position="49"/>
    </location>
</feature>
<comment type="caution">
    <text evidence="16">The sequence shown here is derived from an EMBL/GenBank/DDBJ whole genome shotgun (WGS) entry which is preliminary data.</text>
</comment>
<evidence type="ECO:0000256" key="11">
    <source>
        <dbReference type="ARBA" id="ARBA00023157"/>
    </source>
</evidence>
<organism evidence="16 17">
    <name type="scientific">Corallincola platygyrae</name>
    <dbReference type="NCBI Taxonomy" id="1193278"/>
    <lineage>
        <taxon>Bacteria</taxon>
        <taxon>Pseudomonadati</taxon>
        <taxon>Pseudomonadota</taxon>
        <taxon>Gammaproteobacteria</taxon>
        <taxon>Alteromonadales</taxon>
        <taxon>Psychromonadaceae</taxon>
        <taxon>Corallincola</taxon>
    </lineage>
</organism>
<dbReference type="InterPro" id="IPR022920">
    <property type="entry name" value="Disulphide_bond_form_DsbB"/>
</dbReference>
<evidence type="ECO:0000256" key="10">
    <source>
        <dbReference type="ARBA" id="ARBA00023136"/>
    </source>
</evidence>